<dbReference type="Pfam" id="PF18721">
    <property type="entry name" value="CxC6"/>
    <property type="match status" value="1"/>
</dbReference>
<evidence type="ECO:0000313" key="5">
    <source>
        <dbReference type="EMBL" id="TDL14226.1"/>
    </source>
</evidence>
<keyword evidence="6" id="KW-1185">Reference proteome</keyword>
<feature type="chain" id="PRO_5021356055" description="CxC5 like cysteine cluster associated with KDZ domain-containing protein" evidence="2">
    <location>
        <begin position="17"/>
        <end position="677"/>
    </location>
</feature>
<evidence type="ECO:0000259" key="4">
    <source>
        <dbReference type="Pfam" id="PF18721"/>
    </source>
</evidence>
<feature type="domain" description="CxC6 like cysteine cluster associated with KDZ" evidence="4">
    <location>
        <begin position="413"/>
        <end position="451"/>
    </location>
</feature>
<evidence type="ECO:0000256" key="2">
    <source>
        <dbReference type="SAM" id="SignalP"/>
    </source>
</evidence>
<sequence>LFAVLLLCKSLPCAYANMDQDSFPDIPFYVFSEFISSSFSQDVSLATVLTVLFTVIENPDLFNLHARQQHPKSRDEKRQKISGWIIALAGALEEKIGLTATDTLFSVTDKKHSKKATTNLICTKLDNLSKVLGLTPYNKRGVFQRKLKPVSMKEIEAAQVICPISMECETLSCNSRALLKYTQARDLSRATLVRGTTIYANVPVLAGKCKKCDTYYYCDHERTAVKNVESKKLYLNAAPYLKVGQSIWVDRIFSGAVLNACYQFHASPSAFTEFWNASFWADQRNLSNRISRRQIWQSFVQESIRRIAQCAKVDLYMPNKLKINHVPGQAFELLGEKGKIRSAMEHTCSECVHEYKHQADFIDEIDAAGLVGIDDNRNVPEFTGTREDTDVNVNEIQEDNSMEIDHAPVSMVVMDGIVMGHKYCAYHKCTEDLANYRDGVFCKNHEEIRHNLSKTYCVETLCAPCGVVIAWDKFKTSESPTNIMNFLDRIYPEKFSRPSYICIDKACMVLRYAFRSRRWDIWKDTTRLIVDSYHYINHRTSDWLCRTFCNPAPLNGSAPNLIRVEQDVNGQEHYKRAFNTQACEQLNAWLGGFESILSKMTAGNFNWFLHTMLFLHSEKVIERQVEKQRNPQYFQMNAAEEGGDEEEEPIGEEGEGEEEDMDMVEEEDEDGDEDNED</sequence>
<evidence type="ECO:0008006" key="7">
    <source>
        <dbReference type="Google" id="ProtNLM"/>
    </source>
</evidence>
<dbReference type="OrthoDB" id="2527272at2759"/>
<keyword evidence="2" id="KW-0732">Signal</keyword>
<feature type="domain" description="CxC5 like cysteine cluster associated with KDZ" evidence="3">
    <location>
        <begin position="157"/>
        <end position="279"/>
    </location>
</feature>
<dbReference type="InterPro" id="IPR040898">
    <property type="entry name" value="CxC6"/>
</dbReference>
<dbReference type="VEuPathDB" id="FungiDB:BD410DRAFT_734414"/>
<feature type="signal peptide" evidence="2">
    <location>
        <begin position="1"/>
        <end position="16"/>
    </location>
</feature>
<dbReference type="STRING" id="50990.A0A4Y7PGC4"/>
<evidence type="ECO:0000256" key="1">
    <source>
        <dbReference type="SAM" id="MobiDB-lite"/>
    </source>
</evidence>
<dbReference type="Proteomes" id="UP000294933">
    <property type="component" value="Unassembled WGS sequence"/>
</dbReference>
<feature type="compositionally biased region" description="Acidic residues" evidence="1">
    <location>
        <begin position="641"/>
        <end position="677"/>
    </location>
</feature>
<evidence type="ECO:0000259" key="3">
    <source>
        <dbReference type="Pfam" id="PF18718"/>
    </source>
</evidence>
<dbReference type="InterPro" id="IPR041539">
    <property type="entry name" value="CxC5"/>
</dbReference>
<accession>A0A4Y7PGC4</accession>
<name>A0A4Y7PGC4_9AGAM</name>
<evidence type="ECO:0000313" key="6">
    <source>
        <dbReference type="Proteomes" id="UP000294933"/>
    </source>
</evidence>
<proteinExistence type="predicted"/>
<dbReference type="AlphaFoldDB" id="A0A4Y7PGC4"/>
<feature type="non-terminal residue" evidence="5">
    <location>
        <position position="1"/>
    </location>
</feature>
<dbReference type="EMBL" id="ML170368">
    <property type="protein sequence ID" value="TDL14226.1"/>
    <property type="molecule type" value="Genomic_DNA"/>
</dbReference>
<dbReference type="Pfam" id="PF18718">
    <property type="entry name" value="CxC5"/>
    <property type="match status" value="1"/>
</dbReference>
<feature type="region of interest" description="Disordered" evidence="1">
    <location>
        <begin position="632"/>
        <end position="677"/>
    </location>
</feature>
<organism evidence="5 6">
    <name type="scientific">Rickenella mellea</name>
    <dbReference type="NCBI Taxonomy" id="50990"/>
    <lineage>
        <taxon>Eukaryota</taxon>
        <taxon>Fungi</taxon>
        <taxon>Dikarya</taxon>
        <taxon>Basidiomycota</taxon>
        <taxon>Agaricomycotina</taxon>
        <taxon>Agaricomycetes</taxon>
        <taxon>Hymenochaetales</taxon>
        <taxon>Rickenellaceae</taxon>
        <taxon>Rickenella</taxon>
    </lineage>
</organism>
<gene>
    <name evidence="5" type="ORF">BD410DRAFT_734414</name>
</gene>
<reference evidence="5 6" key="1">
    <citation type="submission" date="2018-06" db="EMBL/GenBank/DDBJ databases">
        <title>A transcriptomic atlas of mushroom development highlights an independent origin of complex multicellularity.</title>
        <authorList>
            <consortium name="DOE Joint Genome Institute"/>
            <person name="Krizsan K."/>
            <person name="Almasi E."/>
            <person name="Merenyi Z."/>
            <person name="Sahu N."/>
            <person name="Viragh M."/>
            <person name="Koszo T."/>
            <person name="Mondo S."/>
            <person name="Kiss B."/>
            <person name="Balint B."/>
            <person name="Kues U."/>
            <person name="Barry K."/>
            <person name="Hegedus J.C."/>
            <person name="Henrissat B."/>
            <person name="Johnson J."/>
            <person name="Lipzen A."/>
            <person name="Ohm R."/>
            <person name="Nagy I."/>
            <person name="Pangilinan J."/>
            <person name="Yan J."/>
            <person name="Xiong Y."/>
            <person name="Grigoriev I.V."/>
            <person name="Hibbett D.S."/>
            <person name="Nagy L.G."/>
        </authorList>
    </citation>
    <scope>NUCLEOTIDE SEQUENCE [LARGE SCALE GENOMIC DNA]</scope>
    <source>
        <strain evidence="5 6">SZMC22713</strain>
    </source>
</reference>
<protein>
    <recommendedName>
        <fullName evidence="7">CxC5 like cysteine cluster associated with KDZ domain-containing protein</fullName>
    </recommendedName>
</protein>